<evidence type="ECO:0000313" key="1">
    <source>
        <dbReference type="EMBL" id="CDF88609.1"/>
    </source>
</evidence>
<sequence>MLRKKFTQVRKYADLHRVTPISTVSEAAFHDSLQSNRLLSRLREAYLAQRFKVQNEDPSEEINSLHSLPMTVLPRENIFAQVNKDAKIGHWRKPAVKWFRLGLYMLKYYKDGVKNTYILAKRTKPLLQNYNATNCLVSELFKKVEFNEIEHRLMKKSSNDTIKPLPLSRRQFIECHRRKEVWKIPTFFLLALMFEELTAVICYVWPKVAPHNCLTPGGFKKISGAHANEQLDKLKKVPPYASPYMLSEDEVFAKLRSLAIEETPYWKLKLYRFMDNKSIPQEALVKAHQFLFVDDWLLLQHILHEPTTKLTVAELVDCIWLRQLYYRHEDINVMANNTEGRRVLVWRLLIYWAFRFDKTVSCGGDKLFAERWGVNNIALLNYSGKGGGSLVGRDELSILESSQ</sequence>
<evidence type="ECO:0000313" key="2">
    <source>
        <dbReference type="Proteomes" id="UP000019375"/>
    </source>
</evidence>
<gene>
    <name evidence="1" type="ORF">BN860_14246g</name>
</gene>
<name>A0A8J2T5F3_ZYGB2</name>
<dbReference type="OrthoDB" id="73691at2759"/>
<reference evidence="2" key="1">
    <citation type="journal article" date="2013" name="Genome Announc.">
        <title>Genome sequence of the food spoilage yeast Zygosaccharomyces bailii CLIB 213(T).</title>
        <authorList>
            <person name="Galeote V."/>
            <person name="Bigey F."/>
            <person name="Devillers H."/>
            <person name="Neuveglise C."/>
            <person name="Dequin S."/>
        </authorList>
    </citation>
    <scope>NUCLEOTIDE SEQUENCE [LARGE SCALE GENOMIC DNA]</scope>
    <source>
        <strain evidence="2">CLIB 213 / ATCC 58445 / CBS 680 / CCRC 21525 / NBRC 1098 / NCYC 1416 / NRRL Y-2227</strain>
    </source>
</reference>
<proteinExistence type="predicted"/>
<accession>A0A8J2T5F3</accession>
<dbReference type="EMBL" id="HG316455">
    <property type="protein sequence ID" value="CDF88609.1"/>
    <property type="molecule type" value="Genomic_DNA"/>
</dbReference>
<protein>
    <submittedName>
        <fullName evidence="1">BN860_14246g1_1</fullName>
    </submittedName>
</protein>
<dbReference type="AlphaFoldDB" id="A0A8J2T5F3"/>
<organism evidence="1 2">
    <name type="scientific">Zygosaccharomyces bailii (strain CLIB 213 / ATCC 58445 / CBS 680 / BCRC 21525 / NBRC 1098 / NCYC 1416 / NRRL Y-2227)</name>
    <dbReference type="NCBI Taxonomy" id="1333698"/>
    <lineage>
        <taxon>Eukaryota</taxon>
        <taxon>Fungi</taxon>
        <taxon>Dikarya</taxon>
        <taxon>Ascomycota</taxon>
        <taxon>Saccharomycotina</taxon>
        <taxon>Saccharomycetes</taxon>
        <taxon>Saccharomycetales</taxon>
        <taxon>Saccharomycetaceae</taxon>
        <taxon>Zygosaccharomyces</taxon>
    </lineage>
</organism>
<dbReference type="Proteomes" id="UP000019375">
    <property type="component" value="Unassembled WGS sequence"/>
</dbReference>
<keyword evidence="2" id="KW-1185">Reference proteome</keyword>